<feature type="binding site" evidence="9">
    <location>
        <begin position="91"/>
        <end position="97"/>
    </location>
    <ligand>
        <name>ATP</name>
        <dbReference type="ChEBI" id="CHEBI:30616"/>
    </ligand>
</feature>
<dbReference type="Gene3D" id="1.10.510.10">
    <property type="entry name" value="Transferase(Phosphotransferase) domain 1"/>
    <property type="match status" value="1"/>
</dbReference>
<dbReference type="FunFam" id="1.10.510.10:FF:000554">
    <property type="entry name" value="Predicted protein"/>
    <property type="match status" value="1"/>
</dbReference>
<dbReference type="HOGENOM" id="CLU_000288_7_40_1"/>
<name>B0WED2_CULQU</name>
<evidence type="ECO:0000256" key="4">
    <source>
        <dbReference type="ARBA" id="ARBA00022777"/>
    </source>
</evidence>
<evidence type="ECO:0000313" key="13">
    <source>
        <dbReference type="EMBL" id="EDS45492.1"/>
    </source>
</evidence>
<dbReference type="SUPFAM" id="SSF56112">
    <property type="entry name" value="Protein kinase-like (PK-like)"/>
    <property type="match status" value="1"/>
</dbReference>
<feature type="binding site" evidence="10">
    <location>
        <position position="166"/>
    </location>
    <ligand>
        <name>Mg(2+)</name>
        <dbReference type="ChEBI" id="CHEBI:18420"/>
    </ligand>
</feature>
<evidence type="ECO:0000256" key="2">
    <source>
        <dbReference type="ARBA" id="ARBA00022679"/>
    </source>
</evidence>
<keyword evidence="5 9" id="KW-0067">ATP-binding</keyword>
<proteinExistence type="predicted"/>
<feature type="domain" description="Protein kinase" evidence="12">
    <location>
        <begin position="9"/>
        <end position="281"/>
    </location>
</feature>
<dbReference type="InterPro" id="IPR008266">
    <property type="entry name" value="Tyr_kinase_AS"/>
</dbReference>
<dbReference type="PIRSF" id="PIRSF000615">
    <property type="entry name" value="TyrPK_CSF1-R"/>
    <property type="match status" value="1"/>
</dbReference>
<dbReference type="GO" id="GO:0043235">
    <property type="term" value="C:receptor complex"/>
    <property type="evidence" value="ECO:0007669"/>
    <property type="project" value="TreeGrafter"/>
</dbReference>
<evidence type="ECO:0000259" key="12">
    <source>
        <dbReference type="PROSITE" id="PS50011"/>
    </source>
</evidence>
<evidence type="ECO:0000313" key="15">
    <source>
        <dbReference type="Proteomes" id="UP000002320"/>
    </source>
</evidence>
<dbReference type="InterPro" id="IPR020635">
    <property type="entry name" value="Tyr_kinase_cat_dom"/>
</dbReference>
<feature type="binding site" evidence="9 11">
    <location>
        <position position="43"/>
    </location>
    <ligand>
        <name>ATP</name>
        <dbReference type="ChEBI" id="CHEBI:30616"/>
    </ligand>
</feature>
<dbReference type="InterPro" id="IPR011009">
    <property type="entry name" value="Kinase-like_dom_sf"/>
</dbReference>
<dbReference type="CDD" id="cd00192">
    <property type="entry name" value="PTKc"/>
    <property type="match status" value="1"/>
</dbReference>
<dbReference type="AlphaFoldDB" id="B0WED2"/>
<organism>
    <name type="scientific">Culex quinquefasciatus</name>
    <name type="common">Southern house mosquito</name>
    <name type="synonym">Culex pungens</name>
    <dbReference type="NCBI Taxonomy" id="7176"/>
    <lineage>
        <taxon>Eukaryota</taxon>
        <taxon>Metazoa</taxon>
        <taxon>Ecdysozoa</taxon>
        <taxon>Arthropoda</taxon>
        <taxon>Hexapoda</taxon>
        <taxon>Insecta</taxon>
        <taxon>Pterygota</taxon>
        <taxon>Neoptera</taxon>
        <taxon>Endopterygota</taxon>
        <taxon>Diptera</taxon>
        <taxon>Nematocera</taxon>
        <taxon>Culicoidea</taxon>
        <taxon>Culicidae</taxon>
        <taxon>Culicinae</taxon>
        <taxon>Culicini</taxon>
        <taxon>Culex</taxon>
        <taxon>Culex</taxon>
    </lineage>
</organism>
<keyword evidence="2" id="KW-0808">Transferase</keyword>
<sequence length="310" mass="35166">MLEVAHTCLRIGREIGKGAFGRVFMASAVNIAGCPDPLIVAVKQLKKSSKTDAFDEFLDEIAMMKRVGRHPNIVTLLGCCTIKEPLTMIMEYIGCGDLVSLYTTLSGKTAKSGTSIEYVLDHNELHDFAQQIACGMHHLEKIKITHRDLAARNILIDERKTLKISDFGMSRTGIYVNTRNKKVPLRWLSIEAMRDNFYSSKSDVWAFGVVLWEIGTLGGFPYPSVSNHELLAFLQEGNRMAKPDNITPELYELMQTCWKPNPDDRPSFREIRTFLEPHRQIYIDFNEIEPSYVFPPTAEQSRQTMANNKS</sequence>
<evidence type="ECO:0000256" key="3">
    <source>
        <dbReference type="ARBA" id="ARBA00022741"/>
    </source>
</evidence>
<reference evidence="14" key="2">
    <citation type="submission" date="2020-05" db="UniProtKB">
        <authorList>
            <consortium name="EnsemblMetazoa"/>
        </authorList>
    </citation>
    <scope>IDENTIFICATION</scope>
    <source>
        <strain evidence="14">JHB</strain>
    </source>
</reference>
<evidence type="ECO:0000313" key="14">
    <source>
        <dbReference type="EnsemblMetazoa" id="CPIJ005614-PA"/>
    </source>
</evidence>
<feature type="binding site" evidence="10">
    <location>
        <position position="153"/>
    </location>
    <ligand>
        <name>Mg(2+)</name>
        <dbReference type="ChEBI" id="CHEBI:18420"/>
    </ligand>
</feature>
<dbReference type="GO" id="GO:0004714">
    <property type="term" value="F:transmembrane receptor protein tyrosine kinase activity"/>
    <property type="evidence" value="ECO:0007669"/>
    <property type="project" value="UniProtKB-EC"/>
</dbReference>
<dbReference type="VEuPathDB" id="VectorBase:CQUJHB003561"/>
<evidence type="ECO:0000256" key="5">
    <source>
        <dbReference type="ARBA" id="ARBA00022840"/>
    </source>
</evidence>
<dbReference type="InterPro" id="IPR017441">
    <property type="entry name" value="Protein_kinase_ATP_BS"/>
</dbReference>
<dbReference type="STRING" id="7176.B0WED2"/>
<evidence type="ECO:0000256" key="9">
    <source>
        <dbReference type="PIRSR" id="PIRSR000615-2"/>
    </source>
</evidence>
<feature type="binding site" evidence="9">
    <location>
        <begin position="16"/>
        <end position="23"/>
    </location>
    <ligand>
        <name>ATP</name>
        <dbReference type="ChEBI" id="CHEBI:30616"/>
    </ligand>
</feature>
<gene>
    <name evidence="14" type="primary">6037123</name>
    <name evidence="13" type="ORF">CpipJ_CPIJ005614</name>
</gene>
<dbReference type="InterPro" id="IPR001245">
    <property type="entry name" value="Ser-Thr/Tyr_kinase_cat_dom"/>
</dbReference>
<evidence type="ECO:0000256" key="10">
    <source>
        <dbReference type="PIRSR" id="PIRSR000615-3"/>
    </source>
</evidence>
<dbReference type="PROSITE" id="PS00109">
    <property type="entry name" value="PROTEIN_KINASE_TYR"/>
    <property type="match status" value="1"/>
</dbReference>
<dbReference type="PROSITE" id="PS50011">
    <property type="entry name" value="PROTEIN_KINASE_DOM"/>
    <property type="match status" value="1"/>
</dbReference>
<dbReference type="GO" id="GO:0046872">
    <property type="term" value="F:metal ion binding"/>
    <property type="evidence" value="ECO:0007669"/>
    <property type="project" value="UniProtKB-KW"/>
</dbReference>
<keyword evidence="10" id="KW-0460">Magnesium</keyword>
<feature type="binding site" evidence="9">
    <location>
        <position position="152"/>
    </location>
    <ligand>
        <name>ATP</name>
        <dbReference type="ChEBI" id="CHEBI:30616"/>
    </ligand>
</feature>
<dbReference type="OrthoDB" id="3256376at2759"/>
<evidence type="ECO:0000256" key="1">
    <source>
        <dbReference type="ARBA" id="ARBA00004167"/>
    </source>
</evidence>
<keyword evidence="3 9" id="KW-0547">Nucleotide-binding</keyword>
<dbReference type="InterPro" id="IPR050122">
    <property type="entry name" value="RTK"/>
</dbReference>
<keyword evidence="15" id="KW-1185">Reference proteome</keyword>
<dbReference type="eggNOG" id="KOG0200">
    <property type="taxonomic scope" value="Eukaryota"/>
</dbReference>
<keyword evidence="6" id="KW-0829">Tyrosine-protein kinase</keyword>
<keyword evidence="4 13" id="KW-0418">Kinase</keyword>
<dbReference type="EnsemblMetazoa" id="CPIJ005614-RA">
    <property type="protein sequence ID" value="CPIJ005614-PA"/>
    <property type="gene ID" value="CPIJ005614"/>
</dbReference>
<evidence type="ECO:0000256" key="7">
    <source>
        <dbReference type="ARBA" id="ARBA00051243"/>
    </source>
</evidence>
<dbReference type="InParanoid" id="B0WED2"/>
<comment type="catalytic activity">
    <reaction evidence="7">
        <text>L-tyrosyl-[protein] + ATP = O-phospho-L-tyrosyl-[protein] + ADP + H(+)</text>
        <dbReference type="Rhea" id="RHEA:10596"/>
        <dbReference type="Rhea" id="RHEA-COMP:10136"/>
        <dbReference type="Rhea" id="RHEA-COMP:20101"/>
        <dbReference type="ChEBI" id="CHEBI:15378"/>
        <dbReference type="ChEBI" id="CHEBI:30616"/>
        <dbReference type="ChEBI" id="CHEBI:46858"/>
        <dbReference type="ChEBI" id="CHEBI:61978"/>
        <dbReference type="ChEBI" id="CHEBI:456216"/>
        <dbReference type="EC" id="2.7.10.1"/>
    </reaction>
</comment>
<reference evidence="13" key="1">
    <citation type="submission" date="2007-03" db="EMBL/GenBank/DDBJ databases">
        <title>Annotation of Culex pipiens quinquefasciatus.</title>
        <authorList>
            <consortium name="The Broad Institute Genome Sequencing Platform"/>
            <person name="Atkinson P.W."/>
            <person name="Hemingway J."/>
            <person name="Christensen B.M."/>
            <person name="Higgs S."/>
            <person name="Kodira C."/>
            <person name="Hannick L."/>
            <person name="Megy K."/>
            <person name="O'Leary S."/>
            <person name="Pearson M."/>
            <person name="Haas B.J."/>
            <person name="Mauceli E."/>
            <person name="Wortman J.R."/>
            <person name="Lee N.H."/>
            <person name="Guigo R."/>
            <person name="Stanke M."/>
            <person name="Alvarado L."/>
            <person name="Amedeo P."/>
            <person name="Antoine C.H."/>
            <person name="Arensburger P."/>
            <person name="Bidwell S.L."/>
            <person name="Crawford M."/>
            <person name="Camaro F."/>
            <person name="Devon K."/>
            <person name="Engels R."/>
            <person name="Hammond M."/>
            <person name="Howarth C."/>
            <person name="Koehrsen M."/>
            <person name="Lawson D."/>
            <person name="Montgomery P."/>
            <person name="Nene V."/>
            <person name="Nusbaum C."/>
            <person name="Puiu D."/>
            <person name="Romero-Severson J."/>
            <person name="Severson D.W."/>
            <person name="Shumway M."/>
            <person name="Sisk P."/>
            <person name="Stolte C."/>
            <person name="Zeng Q."/>
            <person name="Eisenstadt E."/>
            <person name="Fraser-Liggett C."/>
            <person name="Strausberg R."/>
            <person name="Galagan J."/>
            <person name="Birren B."/>
            <person name="Collins F.H."/>
        </authorList>
    </citation>
    <scope>NUCLEOTIDE SEQUENCE [LARGE SCALE GENOMIC DNA]</scope>
    <source>
        <strain evidence="13">JHB</strain>
    </source>
</reference>
<evidence type="ECO:0000256" key="6">
    <source>
        <dbReference type="ARBA" id="ARBA00023137"/>
    </source>
</evidence>
<evidence type="ECO:0000256" key="8">
    <source>
        <dbReference type="PIRSR" id="PIRSR000615-1"/>
    </source>
</evidence>
<keyword evidence="10" id="KW-0479">Metal-binding</keyword>
<dbReference type="Pfam" id="PF07714">
    <property type="entry name" value="PK_Tyr_Ser-Thr"/>
    <property type="match status" value="1"/>
</dbReference>
<dbReference type="GO" id="GO:0005524">
    <property type="term" value="F:ATP binding"/>
    <property type="evidence" value="ECO:0007669"/>
    <property type="project" value="UniProtKB-UniRule"/>
</dbReference>
<protein>
    <submittedName>
        <fullName evidence="13 14">Tyrosine-protein kinase</fullName>
    </submittedName>
</protein>
<accession>B0WED2</accession>
<dbReference type="Proteomes" id="UP000002320">
    <property type="component" value="Unassembled WGS sequence"/>
</dbReference>
<evidence type="ECO:0000256" key="11">
    <source>
        <dbReference type="PROSITE-ProRule" id="PRU10141"/>
    </source>
</evidence>
<dbReference type="PANTHER" id="PTHR24416:SF594">
    <property type="entry name" value="PROTEIN KINASE DOMAIN-CONTAINING PROTEIN"/>
    <property type="match status" value="1"/>
</dbReference>
<dbReference type="GO" id="GO:0007169">
    <property type="term" value="P:cell surface receptor protein tyrosine kinase signaling pathway"/>
    <property type="evidence" value="ECO:0007669"/>
    <property type="project" value="TreeGrafter"/>
</dbReference>
<dbReference type="EMBL" id="DS231907">
    <property type="protein sequence ID" value="EDS45492.1"/>
    <property type="molecule type" value="Genomic_DNA"/>
</dbReference>
<dbReference type="Gene3D" id="3.30.200.20">
    <property type="entry name" value="Phosphorylase Kinase, domain 1"/>
    <property type="match status" value="1"/>
</dbReference>
<dbReference type="PRINTS" id="PR00109">
    <property type="entry name" value="TYRKINASE"/>
</dbReference>
<dbReference type="OMA" id="IKEPLTM"/>
<dbReference type="InterPro" id="IPR000719">
    <property type="entry name" value="Prot_kinase_dom"/>
</dbReference>
<dbReference type="GO" id="GO:0005886">
    <property type="term" value="C:plasma membrane"/>
    <property type="evidence" value="ECO:0007669"/>
    <property type="project" value="TreeGrafter"/>
</dbReference>
<dbReference type="SMART" id="SM00219">
    <property type="entry name" value="TyrKc"/>
    <property type="match status" value="1"/>
</dbReference>
<dbReference type="PANTHER" id="PTHR24416">
    <property type="entry name" value="TYROSINE-PROTEIN KINASE RECEPTOR"/>
    <property type="match status" value="1"/>
</dbReference>
<dbReference type="KEGG" id="cqu:CpipJ_CPIJ005614"/>
<comment type="subcellular location">
    <subcellularLocation>
        <location evidence="1">Membrane</location>
        <topology evidence="1">Single-pass membrane protein</topology>
    </subcellularLocation>
</comment>
<feature type="active site" description="Proton acceptor" evidence="8">
    <location>
        <position position="148"/>
    </location>
</feature>
<dbReference type="VEuPathDB" id="VectorBase:CPIJ005614"/>
<dbReference type="PROSITE" id="PS00107">
    <property type="entry name" value="PROTEIN_KINASE_ATP"/>
    <property type="match status" value="1"/>
</dbReference>